<keyword evidence="5 9" id="KW-0812">Transmembrane</keyword>
<dbReference type="PANTHER" id="PTHR34295:SF4">
    <property type="entry name" value="BIOTIN TRANSPORTER BIOY-RELATED"/>
    <property type="match status" value="1"/>
</dbReference>
<keyword evidence="4 8" id="KW-1003">Cell membrane</keyword>
<dbReference type="Proteomes" id="UP000289996">
    <property type="component" value="Unassembled WGS sequence"/>
</dbReference>
<evidence type="ECO:0000313" key="10">
    <source>
        <dbReference type="EMBL" id="VDG28254.1"/>
    </source>
</evidence>
<evidence type="ECO:0000256" key="5">
    <source>
        <dbReference type="ARBA" id="ARBA00022692"/>
    </source>
</evidence>
<protein>
    <recommendedName>
        <fullName evidence="8">Biotin transporter</fullName>
    </recommendedName>
</protein>
<feature type="transmembrane region" description="Helical" evidence="9">
    <location>
        <begin position="88"/>
        <end position="104"/>
    </location>
</feature>
<reference evidence="10 11" key="1">
    <citation type="submission" date="2018-11" db="EMBL/GenBank/DDBJ databases">
        <authorList>
            <person name="Wuyts S."/>
        </authorList>
    </citation>
    <scope>NUCLEOTIDE SEQUENCE [LARGE SCALE GENOMIC DNA]</scope>
    <source>
        <strain evidence="10">Lactobacillus mudanjiangensis AMBF249</strain>
    </source>
</reference>
<feature type="transmembrane region" description="Helical" evidence="9">
    <location>
        <begin position="148"/>
        <end position="170"/>
    </location>
</feature>
<evidence type="ECO:0000256" key="8">
    <source>
        <dbReference type="PIRNR" id="PIRNR016661"/>
    </source>
</evidence>
<keyword evidence="7 8" id="KW-0472">Membrane</keyword>
<evidence type="ECO:0000256" key="9">
    <source>
        <dbReference type="SAM" id="Phobius"/>
    </source>
</evidence>
<dbReference type="EMBL" id="UYIG01000112">
    <property type="protein sequence ID" value="VDG28254.1"/>
    <property type="molecule type" value="Genomic_DNA"/>
</dbReference>
<evidence type="ECO:0000256" key="1">
    <source>
        <dbReference type="ARBA" id="ARBA00004651"/>
    </source>
</evidence>
<dbReference type="GO" id="GO:0015225">
    <property type="term" value="F:biotin transmembrane transporter activity"/>
    <property type="evidence" value="ECO:0007669"/>
    <property type="project" value="UniProtKB-UniRule"/>
</dbReference>
<comment type="similarity">
    <text evidence="2 8">Belongs to the BioY family.</text>
</comment>
<gene>
    <name evidence="10" type="ORF">MUDAN_MDHGFNIF_00451</name>
</gene>
<evidence type="ECO:0000256" key="6">
    <source>
        <dbReference type="ARBA" id="ARBA00022989"/>
    </source>
</evidence>
<comment type="subcellular location">
    <subcellularLocation>
        <location evidence="1 8">Cell membrane</location>
        <topology evidence="1 8">Multi-pass membrane protein</topology>
    </subcellularLocation>
</comment>
<organism evidence="10 11">
    <name type="scientific">Lactiplantibacillus mudanjiangensis</name>
    <dbReference type="NCBI Taxonomy" id="1296538"/>
    <lineage>
        <taxon>Bacteria</taxon>
        <taxon>Bacillati</taxon>
        <taxon>Bacillota</taxon>
        <taxon>Bacilli</taxon>
        <taxon>Lactobacillales</taxon>
        <taxon>Lactobacillaceae</taxon>
        <taxon>Lactiplantibacillus</taxon>
    </lineage>
</organism>
<dbReference type="InterPro" id="IPR003784">
    <property type="entry name" value="BioY"/>
</dbReference>
<dbReference type="PANTHER" id="PTHR34295">
    <property type="entry name" value="BIOTIN TRANSPORTER BIOY"/>
    <property type="match status" value="1"/>
</dbReference>
<feature type="transmembrane region" description="Helical" evidence="9">
    <location>
        <begin position="111"/>
        <end position="136"/>
    </location>
</feature>
<evidence type="ECO:0000313" key="11">
    <source>
        <dbReference type="Proteomes" id="UP000289996"/>
    </source>
</evidence>
<evidence type="ECO:0000256" key="7">
    <source>
        <dbReference type="ARBA" id="ARBA00023136"/>
    </source>
</evidence>
<dbReference type="Pfam" id="PF02632">
    <property type="entry name" value="BioY"/>
    <property type="match status" value="1"/>
</dbReference>
<dbReference type="PIRSF" id="PIRSF016661">
    <property type="entry name" value="BioY"/>
    <property type="match status" value="1"/>
</dbReference>
<evidence type="ECO:0000256" key="3">
    <source>
        <dbReference type="ARBA" id="ARBA00022448"/>
    </source>
</evidence>
<dbReference type="AlphaFoldDB" id="A0A660E152"/>
<dbReference type="RefSeq" id="WP_130844982.1">
    <property type="nucleotide sequence ID" value="NZ_BJDY01000004.1"/>
</dbReference>
<sequence length="181" mass="19032">MGNIKLLKQLIIAAELAVGLALCSKITIPLGLIPLTGQTLAVGLIASIVPTVIGMWAIGIYLLLGLIGIPVFASSAAGLAAIFGPTGGYLWGFFLYILVVGLCYRREQPLCSLIIGNLLGAFLQLVAGAAWLMVVAKLSWLAAYNAGVLPFLVPAVIKIVLVVVVARAIVRRLPARFNVRS</sequence>
<keyword evidence="3 8" id="KW-0813">Transport</keyword>
<keyword evidence="11" id="KW-1185">Reference proteome</keyword>
<dbReference type="Gene3D" id="1.10.1760.20">
    <property type="match status" value="1"/>
</dbReference>
<dbReference type="OrthoDB" id="9803495at2"/>
<accession>A0A660E152</accession>
<dbReference type="GO" id="GO:0005886">
    <property type="term" value="C:plasma membrane"/>
    <property type="evidence" value="ECO:0007669"/>
    <property type="project" value="UniProtKB-SubCell"/>
</dbReference>
<proteinExistence type="inferred from homology"/>
<evidence type="ECO:0000256" key="4">
    <source>
        <dbReference type="ARBA" id="ARBA00022475"/>
    </source>
</evidence>
<evidence type="ECO:0000256" key="2">
    <source>
        <dbReference type="ARBA" id="ARBA00010692"/>
    </source>
</evidence>
<keyword evidence="6 9" id="KW-1133">Transmembrane helix</keyword>
<name>A0A660E152_9LACO</name>